<dbReference type="InterPro" id="IPR005467">
    <property type="entry name" value="His_kinase_dom"/>
</dbReference>
<protein>
    <submittedName>
        <fullName evidence="6">Histidine kinase N-terminal 7TM domain-containing protein</fullName>
    </submittedName>
</protein>
<evidence type="ECO:0000256" key="1">
    <source>
        <dbReference type="SAM" id="MobiDB-lite"/>
    </source>
</evidence>
<evidence type="ECO:0000259" key="5">
    <source>
        <dbReference type="PROSITE" id="PS50113"/>
    </source>
</evidence>
<dbReference type="InterPro" id="IPR000700">
    <property type="entry name" value="PAS-assoc_C"/>
</dbReference>
<dbReference type="CDD" id="cd00075">
    <property type="entry name" value="HATPase"/>
    <property type="match status" value="1"/>
</dbReference>
<keyword evidence="2" id="KW-1133">Transmembrane helix</keyword>
<dbReference type="EMBL" id="JBHUDJ010000001">
    <property type="protein sequence ID" value="MFD1585665.1"/>
    <property type="molecule type" value="Genomic_DNA"/>
</dbReference>
<feature type="transmembrane region" description="Helical" evidence="2">
    <location>
        <begin position="145"/>
        <end position="168"/>
    </location>
</feature>
<feature type="transmembrane region" description="Helical" evidence="2">
    <location>
        <begin position="99"/>
        <end position="118"/>
    </location>
</feature>
<dbReference type="PANTHER" id="PTHR43065">
    <property type="entry name" value="SENSOR HISTIDINE KINASE"/>
    <property type="match status" value="1"/>
</dbReference>
<feature type="transmembrane region" description="Helical" evidence="2">
    <location>
        <begin position="40"/>
        <end position="58"/>
    </location>
</feature>
<dbReference type="Pfam" id="PF08448">
    <property type="entry name" value="PAS_4"/>
    <property type="match status" value="1"/>
</dbReference>
<keyword evidence="6" id="KW-0418">Kinase</keyword>
<dbReference type="AlphaFoldDB" id="A0ABD6C6L5"/>
<feature type="transmembrane region" description="Helical" evidence="2">
    <location>
        <begin position="64"/>
        <end position="87"/>
    </location>
</feature>
<dbReference type="InterPro" id="IPR035965">
    <property type="entry name" value="PAS-like_dom_sf"/>
</dbReference>
<dbReference type="Proteomes" id="UP001597119">
    <property type="component" value="Unassembled WGS sequence"/>
</dbReference>
<evidence type="ECO:0000259" key="4">
    <source>
        <dbReference type="PROSITE" id="PS50112"/>
    </source>
</evidence>
<feature type="compositionally biased region" description="Low complexity" evidence="1">
    <location>
        <begin position="560"/>
        <end position="575"/>
    </location>
</feature>
<keyword evidence="7" id="KW-1185">Reference proteome</keyword>
<evidence type="ECO:0000313" key="7">
    <source>
        <dbReference type="Proteomes" id="UP001597119"/>
    </source>
</evidence>
<keyword evidence="6" id="KW-0808">Transferase</keyword>
<dbReference type="CDD" id="cd00130">
    <property type="entry name" value="PAS"/>
    <property type="match status" value="1"/>
</dbReference>
<dbReference type="PROSITE" id="PS50109">
    <property type="entry name" value="HIS_KIN"/>
    <property type="match status" value="1"/>
</dbReference>
<dbReference type="GO" id="GO:0016301">
    <property type="term" value="F:kinase activity"/>
    <property type="evidence" value="ECO:0007669"/>
    <property type="project" value="UniProtKB-KW"/>
</dbReference>
<dbReference type="RefSeq" id="WP_247377351.1">
    <property type="nucleotide sequence ID" value="NZ_JALLGV010000003.1"/>
</dbReference>
<organism evidence="6 7">
    <name type="scientific">Halorientalis brevis</name>
    <dbReference type="NCBI Taxonomy" id="1126241"/>
    <lineage>
        <taxon>Archaea</taxon>
        <taxon>Methanobacteriati</taxon>
        <taxon>Methanobacteriota</taxon>
        <taxon>Stenosarchaea group</taxon>
        <taxon>Halobacteria</taxon>
        <taxon>Halobacteriales</taxon>
        <taxon>Haloarculaceae</taxon>
        <taxon>Halorientalis</taxon>
    </lineage>
</organism>
<dbReference type="PROSITE" id="PS50113">
    <property type="entry name" value="PAC"/>
    <property type="match status" value="1"/>
</dbReference>
<feature type="transmembrane region" description="Helical" evidence="2">
    <location>
        <begin position="12"/>
        <end position="28"/>
    </location>
</feature>
<proteinExistence type="predicted"/>
<name>A0ABD6C6L5_9EURY</name>
<dbReference type="PROSITE" id="PS50112">
    <property type="entry name" value="PAS"/>
    <property type="match status" value="1"/>
</dbReference>
<keyword evidence="2" id="KW-0472">Membrane</keyword>
<evidence type="ECO:0000313" key="6">
    <source>
        <dbReference type="EMBL" id="MFD1585665.1"/>
    </source>
</evidence>
<feature type="domain" description="Histidine kinase" evidence="3">
    <location>
        <begin position="356"/>
        <end position="558"/>
    </location>
</feature>
<keyword evidence="2" id="KW-0812">Transmembrane</keyword>
<feature type="transmembrane region" description="Helical" evidence="2">
    <location>
        <begin position="180"/>
        <end position="200"/>
    </location>
</feature>
<dbReference type="InterPro" id="IPR004358">
    <property type="entry name" value="Sig_transdc_His_kin-like_C"/>
</dbReference>
<dbReference type="Pfam" id="PF16927">
    <property type="entry name" value="HisKA_7TM"/>
    <property type="match status" value="1"/>
</dbReference>
<dbReference type="InterPro" id="IPR031621">
    <property type="entry name" value="HisKA_7TM"/>
</dbReference>
<dbReference type="InterPro" id="IPR003594">
    <property type="entry name" value="HATPase_dom"/>
</dbReference>
<sequence>MALQYTPYTAPVFLSAVVGLGVALFAFFHRDRTGARPLALFMISASVWSFAEGMNLAHADLAGMVFWTKMELAISGLVPLSFLLLVLEYTGNEEWLRSWSLGALLVEPAMNAAAVWLVPDLVRRGLGVTTINGFRVITETFGPAYYVHIIYSYVTILVAGALLLRVILLAEGLYRAQATALLVAGSVPVLGNVLYTFGLFPAGLDPTNVGFLLTGFLIAATILRRQLLEIVPVARDVARDEILENMDDRVIVTDENDRIADLNPAAAELLDRPEDEAIGQPIDDVLPAVATLLDSATEGRTQTELSLESGDGVRYYDVRVSPLNRARGMVAGRLVSLRDVTEQRQQRQRLDVLNRLLRHNLRNEMNVIAGNAELLEHELTDSDLLERIDQIESTATQITARSDKVGQAARLLDDPERVELNLEATVVEQVEQIRETYPQASVTVDVPSDLDVSVGLAVAVAIHELLVNAIEHNDGQPVVSVVGYPGDQFAVLEISDDGPGIEDHELEVLTEGKETALRHGSGVGLWVVNWVAEQFGGRLAFENDDDGTTVRLQLPRVSDDAGSGPSDAADASESATVDGIVNSQSATPDHRPTD</sequence>
<feature type="domain" description="PAC" evidence="5">
    <location>
        <begin position="301"/>
        <end position="352"/>
    </location>
</feature>
<feature type="region of interest" description="Disordered" evidence="1">
    <location>
        <begin position="555"/>
        <end position="594"/>
    </location>
</feature>
<dbReference type="Gene3D" id="3.30.565.10">
    <property type="entry name" value="Histidine kinase-like ATPase, C-terminal domain"/>
    <property type="match status" value="1"/>
</dbReference>
<dbReference type="Pfam" id="PF02518">
    <property type="entry name" value="HATPase_c"/>
    <property type="match status" value="1"/>
</dbReference>
<dbReference type="SMART" id="SM00387">
    <property type="entry name" value="HATPase_c"/>
    <property type="match status" value="1"/>
</dbReference>
<evidence type="ECO:0000259" key="3">
    <source>
        <dbReference type="PROSITE" id="PS50109"/>
    </source>
</evidence>
<reference evidence="6 7" key="1">
    <citation type="journal article" date="2019" name="Int. J. Syst. Evol. Microbiol.">
        <title>The Global Catalogue of Microorganisms (GCM) 10K type strain sequencing project: providing services to taxonomists for standard genome sequencing and annotation.</title>
        <authorList>
            <consortium name="The Broad Institute Genomics Platform"/>
            <consortium name="The Broad Institute Genome Sequencing Center for Infectious Disease"/>
            <person name="Wu L."/>
            <person name="Ma J."/>
        </authorList>
    </citation>
    <scope>NUCLEOTIDE SEQUENCE [LARGE SCALE GENOMIC DNA]</scope>
    <source>
        <strain evidence="6 7">CGMCC 1.12125</strain>
    </source>
</reference>
<evidence type="ECO:0000256" key="2">
    <source>
        <dbReference type="SAM" id="Phobius"/>
    </source>
</evidence>
<comment type="caution">
    <text evidence="6">The sequence shown here is derived from an EMBL/GenBank/DDBJ whole genome shotgun (WGS) entry which is preliminary data.</text>
</comment>
<dbReference type="SMART" id="SM00091">
    <property type="entry name" value="PAS"/>
    <property type="match status" value="1"/>
</dbReference>
<accession>A0ABD6C6L5</accession>
<gene>
    <name evidence="6" type="ORF">ACFR9U_01620</name>
</gene>
<dbReference type="InterPro" id="IPR013656">
    <property type="entry name" value="PAS_4"/>
</dbReference>
<dbReference type="NCBIfam" id="TIGR00229">
    <property type="entry name" value="sensory_box"/>
    <property type="match status" value="1"/>
</dbReference>
<dbReference type="SUPFAM" id="SSF55874">
    <property type="entry name" value="ATPase domain of HSP90 chaperone/DNA topoisomerase II/histidine kinase"/>
    <property type="match status" value="1"/>
</dbReference>
<dbReference type="SUPFAM" id="SSF55785">
    <property type="entry name" value="PYP-like sensor domain (PAS domain)"/>
    <property type="match status" value="1"/>
</dbReference>
<dbReference type="InterPro" id="IPR000014">
    <property type="entry name" value="PAS"/>
</dbReference>
<feature type="domain" description="PAS" evidence="4">
    <location>
        <begin position="241"/>
        <end position="280"/>
    </location>
</feature>
<dbReference type="InterPro" id="IPR036890">
    <property type="entry name" value="HATPase_C_sf"/>
</dbReference>
<dbReference type="PRINTS" id="PR00344">
    <property type="entry name" value="BCTRLSENSOR"/>
</dbReference>
<dbReference type="Gene3D" id="3.30.450.20">
    <property type="entry name" value="PAS domain"/>
    <property type="match status" value="1"/>
</dbReference>